<dbReference type="EMBL" id="JAHQCR010000086">
    <property type="protein sequence ID" value="MBU9723798.1"/>
    <property type="molecule type" value="Genomic_DNA"/>
</dbReference>
<dbReference type="PANTHER" id="PTHR30511">
    <property type="entry name" value="ALANINE RACEMASE"/>
    <property type="match status" value="1"/>
</dbReference>
<dbReference type="GO" id="GO:0008784">
    <property type="term" value="F:alanine racemase activity"/>
    <property type="evidence" value="ECO:0007669"/>
    <property type="project" value="UniProtKB-EC"/>
</dbReference>
<dbReference type="InterPro" id="IPR001608">
    <property type="entry name" value="Ala_racemase_N"/>
</dbReference>
<feature type="binding site" evidence="4">
    <location>
        <position position="317"/>
    </location>
    <ligand>
        <name>substrate</name>
    </ligand>
</feature>
<dbReference type="Gene3D" id="2.40.37.10">
    <property type="entry name" value="Lyase, Ornithine Decarboxylase, Chain A, domain 1"/>
    <property type="match status" value="1"/>
</dbReference>
<dbReference type="NCBIfam" id="TIGR00492">
    <property type="entry name" value="alr"/>
    <property type="match status" value="1"/>
</dbReference>
<dbReference type="InterPro" id="IPR009006">
    <property type="entry name" value="Ala_racemase/Decarboxylase_C"/>
</dbReference>
<keyword evidence="3 4" id="KW-0413">Isomerase</keyword>
<feature type="domain" description="Alanine racemase C-terminal" evidence="5">
    <location>
        <begin position="249"/>
        <end position="374"/>
    </location>
</feature>
<evidence type="ECO:0000259" key="5">
    <source>
        <dbReference type="SMART" id="SM01005"/>
    </source>
</evidence>
<comment type="cofactor">
    <cofactor evidence="1 4">
        <name>pyridoxal 5'-phosphate</name>
        <dbReference type="ChEBI" id="CHEBI:597326"/>
    </cofactor>
</comment>
<dbReference type="Pfam" id="PF00842">
    <property type="entry name" value="Ala_racemase_C"/>
    <property type="match status" value="1"/>
</dbReference>
<comment type="catalytic activity">
    <reaction evidence="4">
        <text>L-alanine = D-alanine</text>
        <dbReference type="Rhea" id="RHEA:20249"/>
        <dbReference type="ChEBI" id="CHEBI:57416"/>
        <dbReference type="ChEBI" id="CHEBI:57972"/>
        <dbReference type="EC" id="5.1.1.1"/>
    </reaction>
</comment>
<comment type="pathway">
    <text evidence="4">Amino-acid biosynthesis; D-alanine biosynthesis; D-alanine from L-alanine: step 1/1.</text>
</comment>
<gene>
    <name evidence="6" type="primary">alr</name>
    <name evidence="6" type="ORF">KS407_20460</name>
</gene>
<dbReference type="InterPro" id="IPR029066">
    <property type="entry name" value="PLP-binding_barrel"/>
</dbReference>
<dbReference type="HAMAP" id="MF_01201">
    <property type="entry name" value="Ala_racemase"/>
    <property type="match status" value="1"/>
</dbReference>
<comment type="caution">
    <text evidence="6">The sequence shown here is derived from an EMBL/GenBank/DDBJ whole genome shotgun (WGS) entry which is preliminary data.</text>
</comment>
<dbReference type="SUPFAM" id="SSF50621">
    <property type="entry name" value="Alanine racemase C-terminal domain-like"/>
    <property type="match status" value="1"/>
</dbReference>
<dbReference type="SMART" id="SM01005">
    <property type="entry name" value="Ala_racemase_C"/>
    <property type="match status" value="1"/>
</dbReference>
<evidence type="ECO:0000256" key="1">
    <source>
        <dbReference type="ARBA" id="ARBA00001933"/>
    </source>
</evidence>
<evidence type="ECO:0000256" key="3">
    <source>
        <dbReference type="ARBA" id="ARBA00023235"/>
    </source>
</evidence>
<organism evidence="6 7">
    <name type="scientific">Evansella alkalicola</name>
    <dbReference type="NCBI Taxonomy" id="745819"/>
    <lineage>
        <taxon>Bacteria</taxon>
        <taxon>Bacillati</taxon>
        <taxon>Bacillota</taxon>
        <taxon>Bacilli</taxon>
        <taxon>Bacillales</taxon>
        <taxon>Bacillaceae</taxon>
        <taxon>Evansella</taxon>
    </lineage>
</organism>
<dbReference type="InterPro" id="IPR000821">
    <property type="entry name" value="Ala_racemase"/>
</dbReference>
<comment type="similarity">
    <text evidence="4">Belongs to the alanine racemase family.</text>
</comment>
<dbReference type="InterPro" id="IPR020622">
    <property type="entry name" value="Ala_racemase_pyridoxalP-BS"/>
</dbReference>
<protein>
    <recommendedName>
        <fullName evidence="4">Alanine racemase</fullName>
        <ecNumber evidence="4">5.1.1.1</ecNumber>
    </recommendedName>
</protein>
<feature type="active site" description="Proton acceptor; specific for L-alanine" evidence="4">
    <location>
        <position position="270"/>
    </location>
</feature>
<dbReference type="PANTHER" id="PTHR30511:SF0">
    <property type="entry name" value="ALANINE RACEMASE, CATABOLIC-RELATED"/>
    <property type="match status" value="1"/>
</dbReference>
<feature type="active site" description="Proton acceptor; specific for D-alanine" evidence="4">
    <location>
        <position position="39"/>
    </location>
</feature>
<dbReference type="Gene3D" id="3.20.20.10">
    <property type="entry name" value="Alanine racemase"/>
    <property type="match status" value="1"/>
</dbReference>
<keyword evidence="7" id="KW-1185">Reference proteome</keyword>
<evidence type="ECO:0000256" key="2">
    <source>
        <dbReference type="ARBA" id="ARBA00022898"/>
    </source>
</evidence>
<proteinExistence type="inferred from homology"/>
<evidence type="ECO:0000256" key="4">
    <source>
        <dbReference type="HAMAP-Rule" id="MF_01201"/>
    </source>
</evidence>
<feature type="modified residue" description="N6-(pyridoxal phosphate)lysine" evidence="4">
    <location>
        <position position="39"/>
    </location>
</feature>
<reference evidence="6 7" key="1">
    <citation type="submission" date="2021-06" db="EMBL/GenBank/DDBJ databases">
        <title>Bacillus sp. RD4P76, an endophyte from a halophyte.</title>
        <authorList>
            <person name="Sun J.-Q."/>
        </authorList>
    </citation>
    <scope>NUCLEOTIDE SEQUENCE [LARGE SCALE GENOMIC DNA]</scope>
    <source>
        <strain evidence="6 7">JCM 17098</strain>
    </source>
</reference>
<sequence>MEGFYRDTWVEINLDALKENVRNIRKMLPENVRFMAAVKANGYGHGAVDVAKAALEEGASYLGVAILDEALAIRKAGITAPILVMGYVRPENVKLAIEKDIELTVFQGEWLEKTLEFLDGTTKELKCHIKIDTGMGRIGIRTKEEGNALISVLKNSSNFIVNGIYTHFATADELDVTYYKKQQQRFREMVTWFEQELEKEIELKHCGNSAATLRFPDELYNMVRVGIAMYGLTPSTEMKDLIPVSLKEVFSLHSTVTHIKHLPEGHGVSYGATYRATGQEWVATVPIGYADGWIRANSGGFVLINGSKAPIVGRICMDQMMIALPEYVAIGTEVTLIGKQENEIVSMDDVAKRLNTINYEIPCTISYRVPRVVIENKEVRHVHNEIF</sequence>
<accession>A0ABS6JZ75</accession>
<dbReference type="CDD" id="cd00430">
    <property type="entry name" value="PLPDE_III_AR"/>
    <property type="match status" value="1"/>
</dbReference>
<dbReference type="InterPro" id="IPR011079">
    <property type="entry name" value="Ala_racemase_C"/>
</dbReference>
<name>A0ABS6JZ75_9BACI</name>
<dbReference type="SUPFAM" id="SSF51419">
    <property type="entry name" value="PLP-binding barrel"/>
    <property type="match status" value="1"/>
</dbReference>
<dbReference type="Pfam" id="PF01168">
    <property type="entry name" value="Ala_racemase_N"/>
    <property type="match status" value="1"/>
</dbReference>
<evidence type="ECO:0000313" key="7">
    <source>
        <dbReference type="Proteomes" id="UP000790580"/>
    </source>
</evidence>
<feature type="binding site" evidence="4">
    <location>
        <position position="137"/>
    </location>
    <ligand>
        <name>substrate</name>
    </ligand>
</feature>
<dbReference type="Proteomes" id="UP000790580">
    <property type="component" value="Unassembled WGS sequence"/>
</dbReference>
<comment type="function">
    <text evidence="4">Catalyzes the interconversion of L-alanine and D-alanine. May also act on other amino acids.</text>
</comment>
<dbReference type="PROSITE" id="PS00395">
    <property type="entry name" value="ALANINE_RACEMASE"/>
    <property type="match status" value="1"/>
</dbReference>
<dbReference type="EC" id="5.1.1.1" evidence="4"/>
<dbReference type="RefSeq" id="WP_088073276.1">
    <property type="nucleotide sequence ID" value="NZ_JAHQCR010000086.1"/>
</dbReference>
<dbReference type="PRINTS" id="PR00992">
    <property type="entry name" value="ALARACEMASE"/>
</dbReference>
<evidence type="ECO:0000313" key="6">
    <source>
        <dbReference type="EMBL" id="MBU9723798.1"/>
    </source>
</evidence>
<keyword evidence="2 4" id="KW-0663">Pyridoxal phosphate</keyword>